<evidence type="ECO:0000256" key="1">
    <source>
        <dbReference type="SAM" id="MobiDB-lite"/>
    </source>
</evidence>
<comment type="caution">
    <text evidence="2">The sequence shown here is derived from an EMBL/GenBank/DDBJ whole genome shotgun (WGS) entry which is preliminary data.</text>
</comment>
<dbReference type="Gene3D" id="3.40.50.1240">
    <property type="entry name" value="Phosphoglycerate mutase-like"/>
    <property type="match status" value="1"/>
</dbReference>
<evidence type="ECO:0000313" key="3">
    <source>
        <dbReference type="Proteomes" id="UP000247498"/>
    </source>
</evidence>
<name>A0A2V0NQ31_9CHLO</name>
<dbReference type="PANTHER" id="PTHR47580">
    <property type="entry name" value="PHOSPHOGLYCERATE MUTASE FAMILY PROTEIN"/>
    <property type="match status" value="1"/>
</dbReference>
<keyword evidence="3" id="KW-1185">Reference proteome</keyword>
<accession>A0A2V0NQ31</accession>
<dbReference type="EMBL" id="BDRX01000006">
    <property type="protein sequence ID" value="GBF88682.1"/>
    <property type="molecule type" value="Genomic_DNA"/>
</dbReference>
<dbReference type="InterPro" id="IPR029033">
    <property type="entry name" value="His_PPase_superfam"/>
</dbReference>
<feature type="region of interest" description="Disordered" evidence="1">
    <location>
        <begin position="19"/>
        <end position="62"/>
    </location>
</feature>
<organism evidence="2 3">
    <name type="scientific">Raphidocelis subcapitata</name>
    <dbReference type="NCBI Taxonomy" id="307507"/>
    <lineage>
        <taxon>Eukaryota</taxon>
        <taxon>Viridiplantae</taxon>
        <taxon>Chlorophyta</taxon>
        <taxon>core chlorophytes</taxon>
        <taxon>Chlorophyceae</taxon>
        <taxon>CS clade</taxon>
        <taxon>Sphaeropleales</taxon>
        <taxon>Selenastraceae</taxon>
        <taxon>Raphidocelis</taxon>
    </lineage>
</organism>
<dbReference type="InParanoid" id="A0A2V0NQ31"/>
<gene>
    <name evidence="2" type="ORF">Rsub_01581</name>
</gene>
<proteinExistence type="predicted"/>
<dbReference type="AlphaFoldDB" id="A0A2V0NQ31"/>
<reference evidence="2 3" key="1">
    <citation type="journal article" date="2018" name="Sci. Rep.">
        <title>Raphidocelis subcapitata (=Pseudokirchneriella subcapitata) provides an insight into genome evolution and environmental adaptations in the Sphaeropleales.</title>
        <authorList>
            <person name="Suzuki S."/>
            <person name="Yamaguchi H."/>
            <person name="Nakajima N."/>
            <person name="Kawachi M."/>
        </authorList>
    </citation>
    <scope>NUCLEOTIDE SEQUENCE [LARGE SCALE GENOMIC DNA]</scope>
    <source>
        <strain evidence="2 3">NIES-35</strain>
    </source>
</reference>
<dbReference type="OrthoDB" id="4531at2759"/>
<feature type="compositionally biased region" description="Low complexity" evidence="1">
    <location>
        <begin position="39"/>
        <end position="48"/>
    </location>
</feature>
<sequence length="333" mass="35222">MALRPRLCVQGRPCNGIKAAAGAQAPRLQPRTPPRRARASAPESPSGSDSGGEGSGQSSAPATVCRRRCAAATVCRRPPRPGDGVPQAAARPTRRAALLMPAAAAAAAAAVLGAPLATPPPARAGLVQFPSNEFHNRYILVRAGESNAEARDLAFTNPVVREVWPALRALKACDDSSCWIYPSITQNAYQTAEVVAALAGIGRSRIVPEYSFLDLRGLGVFEGGTIVAAYQQLHEGDSFDWDYRPPKNTDGTPNESVADVLARGRQLLGEDVVLVSPDSDNLSILQAAVLGVDLRQHTRYAFGPGEVRELQLAAEAWDASPRTIPCPRPPACK</sequence>
<evidence type="ECO:0000313" key="2">
    <source>
        <dbReference type="EMBL" id="GBF88682.1"/>
    </source>
</evidence>
<dbReference type="PANTHER" id="PTHR47580:SF1">
    <property type="entry name" value="PHOSPHOGLYCERATE MUTASE FAMILY PROTEIN"/>
    <property type="match status" value="1"/>
</dbReference>
<protein>
    <submittedName>
        <fullName evidence="2">Phosphoglycerate bisphosphoglycerate mutase family protein</fullName>
    </submittedName>
</protein>
<dbReference type="FunCoup" id="A0A2V0NQ31">
    <property type="interactions" value="531"/>
</dbReference>
<dbReference type="Proteomes" id="UP000247498">
    <property type="component" value="Unassembled WGS sequence"/>
</dbReference>
<dbReference type="SUPFAM" id="SSF53254">
    <property type="entry name" value="Phosphoglycerate mutase-like"/>
    <property type="match status" value="1"/>
</dbReference>